<dbReference type="Proteomes" id="UP001652741">
    <property type="component" value="Chromosome ssa05"/>
</dbReference>
<proteinExistence type="predicted"/>
<accession>A0A1S3RX26</accession>
<name>A0A1S3RX26_SALSA</name>
<dbReference type="Pfam" id="PF00619">
    <property type="entry name" value="CARD"/>
    <property type="match status" value="1"/>
</dbReference>
<evidence type="ECO:0000259" key="1">
    <source>
        <dbReference type="PROSITE" id="PS50209"/>
    </source>
</evidence>
<dbReference type="PROSITE" id="PS50209">
    <property type="entry name" value="CARD"/>
    <property type="match status" value="1"/>
</dbReference>
<dbReference type="AlphaFoldDB" id="A0A1S3RX26"/>
<dbReference type="GO" id="GO:0042981">
    <property type="term" value="P:regulation of apoptotic process"/>
    <property type="evidence" value="ECO:0007669"/>
    <property type="project" value="InterPro"/>
</dbReference>
<reference evidence="3" key="1">
    <citation type="submission" date="2025-08" db="UniProtKB">
        <authorList>
            <consortium name="RefSeq"/>
        </authorList>
    </citation>
    <scope>IDENTIFICATION</scope>
</reference>
<protein>
    <submittedName>
        <fullName evidence="3">Uncharacterized protein isoform X1</fullName>
    </submittedName>
</protein>
<evidence type="ECO:0000313" key="3">
    <source>
        <dbReference type="RefSeq" id="XP_014056798.1"/>
    </source>
</evidence>
<gene>
    <name evidence="3" type="primary">LOC106605543</name>
</gene>
<dbReference type="KEGG" id="sasa:106605543"/>
<dbReference type="GeneID" id="106605543"/>
<organism evidence="2 3">
    <name type="scientific">Salmo salar</name>
    <name type="common">Atlantic salmon</name>
    <dbReference type="NCBI Taxonomy" id="8030"/>
    <lineage>
        <taxon>Eukaryota</taxon>
        <taxon>Metazoa</taxon>
        <taxon>Chordata</taxon>
        <taxon>Craniata</taxon>
        <taxon>Vertebrata</taxon>
        <taxon>Euteleostomi</taxon>
        <taxon>Actinopterygii</taxon>
        <taxon>Neopterygii</taxon>
        <taxon>Teleostei</taxon>
        <taxon>Protacanthopterygii</taxon>
        <taxon>Salmoniformes</taxon>
        <taxon>Salmonidae</taxon>
        <taxon>Salmoninae</taxon>
        <taxon>Salmo</taxon>
    </lineage>
</organism>
<sequence length="227" mass="25530">MLQCNEKGEILPVILSCSLIQERSLQLQLHALSKSMSCCAVERLSVYLLSSRTITEYESQVIRSQRTDMEKAAKLLQVVLKKGRNACVLFFDALEKCCQCPQQFERVTGLPERRRNNTAPTYVINISHSNLSNCIIGDGNFQGVATCIQQPQSMGSEDARHETMGGNVTSDHQRAVQACPDPELQRSVQIYRSQLQYVIIGDNNNLQVEDTPELEEGEEEKLIHESN</sequence>
<dbReference type="InterPro" id="IPR011029">
    <property type="entry name" value="DEATH-like_dom_sf"/>
</dbReference>
<dbReference type="SUPFAM" id="SSF47986">
    <property type="entry name" value="DEATH domain"/>
    <property type="match status" value="1"/>
</dbReference>
<dbReference type="OrthoDB" id="8803172at2759"/>
<dbReference type="Gene3D" id="1.10.533.10">
    <property type="entry name" value="Death Domain, Fas"/>
    <property type="match status" value="1"/>
</dbReference>
<dbReference type="CDD" id="cd01671">
    <property type="entry name" value="CARD"/>
    <property type="match status" value="1"/>
</dbReference>
<feature type="domain" description="CARD" evidence="1">
    <location>
        <begin position="17"/>
        <end position="96"/>
    </location>
</feature>
<evidence type="ECO:0000313" key="2">
    <source>
        <dbReference type="Proteomes" id="UP001652741"/>
    </source>
</evidence>
<dbReference type="InterPro" id="IPR001315">
    <property type="entry name" value="CARD"/>
</dbReference>
<dbReference type="RefSeq" id="XP_014056798.1">
    <property type="nucleotide sequence ID" value="XM_014201323.2"/>
</dbReference>
<keyword evidence="2" id="KW-1185">Reference proteome</keyword>